<dbReference type="VEuPathDB" id="TrichDB:TVAG_317720"/>
<dbReference type="RefSeq" id="XP_001313416.1">
    <property type="nucleotide sequence ID" value="XM_001313415.1"/>
</dbReference>
<dbReference type="GO" id="GO:1903565">
    <property type="term" value="P:negative regulation of protein localization to cilium"/>
    <property type="evidence" value="ECO:0000318"/>
    <property type="project" value="GO_Central"/>
</dbReference>
<dbReference type="Proteomes" id="UP000001542">
    <property type="component" value="Unassembled WGS sequence"/>
</dbReference>
<evidence type="ECO:0000256" key="3">
    <source>
        <dbReference type="ARBA" id="ARBA00018920"/>
    </source>
</evidence>
<feature type="compositionally biased region" description="Basic and acidic residues" evidence="8">
    <location>
        <begin position="137"/>
        <end position="162"/>
    </location>
</feature>
<protein>
    <recommendedName>
        <fullName evidence="3">Leucine zipper transcription factor-like protein 1</fullName>
    </recommendedName>
</protein>
<evidence type="ECO:0000313" key="10">
    <source>
        <dbReference type="Proteomes" id="UP000001542"/>
    </source>
</evidence>
<sequence length="203" mass="23569">MSSQLNTVHLEQIISYLQFADKMRKHILSEVKEEIADHVDSRVDDSETYTGSEICDALEDLPDLLDTMLDRELEHQRDVSVFLIQKIFEQYRQLDMEISLKVPMLENEKDIKSSHALCEDLTTKPAETLKSAPLPPKDAKRVGEKLKEMKSQSKSKDPKSILEENLRLKKQIQDEMNAFPQYKKLQEMIHEREIELNGLKACL</sequence>
<name>A2F3L9_TRIV3</name>
<dbReference type="EMBL" id="DS113599">
    <property type="protein sequence ID" value="EAY00487.1"/>
    <property type="molecule type" value="Genomic_DNA"/>
</dbReference>
<gene>
    <name evidence="9" type="ORF">TVAG_317720</name>
</gene>
<comment type="subcellular location">
    <subcellularLocation>
        <location evidence="1">Cytoplasm</location>
    </subcellularLocation>
</comment>
<evidence type="ECO:0000256" key="1">
    <source>
        <dbReference type="ARBA" id="ARBA00004496"/>
    </source>
</evidence>
<dbReference type="VEuPathDB" id="TrichDB:TVAGG3_0551690"/>
<dbReference type="AlphaFoldDB" id="A2F3L9"/>
<dbReference type="InParanoid" id="A2F3L9"/>
<organism evidence="9 10">
    <name type="scientific">Trichomonas vaginalis (strain ATCC PRA-98 / G3)</name>
    <dbReference type="NCBI Taxonomy" id="412133"/>
    <lineage>
        <taxon>Eukaryota</taxon>
        <taxon>Metamonada</taxon>
        <taxon>Parabasalia</taxon>
        <taxon>Trichomonadida</taxon>
        <taxon>Trichomonadidae</taxon>
        <taxon>Trichomonas</taxon>
    </lineage>
</organism>
<comment type="function">
    <text evidence="6">Regulates ciliary localization of the BBSome complex. Together with the BBSome complex, controls SMO ciliary trafficking and contributes to the sonic hedgehog (SHH) pathway regulation. May play a role in neurite outgrowth. May have tumor suppressor function.</text>
</comment>
<dbReference type="OrthoDB" id="10263031at2759"/>
<reference evidence="9" key="2">
    <citation type="journal article" date="2007" name="Science">
        <title>Draft genome sequence of the sexually transmitted pathogen Trichomonas vaginalis.</title>
        <authorList>
            <person name="Carlton J.M."/>
            <person name="Hirt R.P."/>
            <person name="Silva J.C."/>
            <person name="Delcher A.L."/>
            <person name="Schatz M."/>
            <person name="Zhao Q."/>
            <person name="Wortman J.R."/>
            <person name="Bidwell S.L."/>
            <person name="Alsmark U.C.M."/>
            <person name="Besteiro S."/>
            <person name="Sicheritz-Ponten T."/>
            <person name="Noel C.J."/>
            <person name="Dacks J.B."/>
            <person name="Foster P.G."/>
            <person name="Simillion C."/>
            <person name="Van de Peer Y."/>
            <person name="Miranda-Saavedra D."/>
            <person name="Barton G.J."/>
            <person name="Westrop G.D."/>
            <person name="Mueller S."/>
            <person name="Dessi D."/>
            <person name="Fiori P.L."/>
            <person name="Ren Q."/>
            <person name="Paulsen I."/>
            <person name="Zhang H."/>
            <person name="Bastida-Corcuera F.D."/>
            <person name="Simoes-Barbosa A."/>
            <person name="Brown M.T."/>
            <person name="Hayes R.D."/>
            <person name="Mukherjee M."/>
            <person name="Okumura C.Y."/>
            <person name="Schneider R."/>
            <person name="Smith A.J."/>
            <person name="Vanacova S."/>
            <person name="Villalvazo M."/>
            <person name="Haas B.J."/>
            <person name="Pertea M."/>
            <person name="Feldblyum T.V."/>
            <person name="Utterback T.R."/>
            <person name="Shu C.L."/>
            <person name="Osoegawa K."/>
            <person name="de Jong P.J."/>
            <person name="Hrdy I."/>
            <person name="Horvathova L."/>
            <person name="Zubacova Z."/>
            <person name="Dolezal P."/>
            <person name="Malik S.B."/>
            <person name="Logsdon J.M. Jr."/>
            <person name="Henze K."/>
            <person name="Gupta A."/>
            <person name="Wang C.C."/>
            <person name="Dunne R.L."/>
            <person name="Upcroft J.A."/>
            <person name="Upcroft P."/>
            <person name="White O."/>
            <person name="Salzberg S.L."/>
            <person name="Tang P."/>
            <person name="Chiu C.-H."/>
            <person name="Lee Y.-S."/>
            <person name="Embley T.M."/>
            <person name="Coombs G.H."/>
            <person name="Mottram J.C."/>
            <person name="Tachezy J."/>
            <person name="Fraser-Liggett C.M."/>
            <person name="Johnson P.J."/>
        </authorList>
    </citation>
    <scope>NUCLEOTIDE SEQUENCE [LARGE SCALE GENOMIC DNA]</scope>
    <source>
        <strain evidence="9">G3</strain>
    </source>
</reference>
<comment type="similarity">
    <text evidence="2">Belongs to the LZTFL1 family.</text>
</comment>
<evidence type="ECO:0000313" key="9">
    <source>
        <dbReference type="EMBL" id="EAY00487.1"/>
    </source>
</evidence>
<evidence type="ECO:0000256" key="4">
    <source>
        <dbReference type="ARBA" id="ARBA00022490"/>
    </source>
</evidence>
<evidence type="ECO:0000256" key="6">
    <source>
        <dbReference type="ARBA" id="ARBA00024898"/>
    </source>
</evidence>
<comment type="subunit">
    <text evidence="7">Self-associates. Interacts with BBS9; the interaction mediates the association of LZTL1 with the BBsome complex and regulates BBSome ciliary trafficking.</text>
</comment>
<keyword evidence="10" id="KW-1185">Reference proteome</keyword>
<feature type="region of interest" description="Disordered" evidence="8">
    <location>
        <begin position="126"/>
        <end position="162"/>
    </location>
</feature>
<keyword evidence="5" id="KW-0175">Coiled coil</keyword>
<dbReference type="PANTHER" id="PTHR21635:SF0">
    <property type="entry name" value="LEUCINE ZIPPER TRANSCRIPTION FACTOR-LIKE PROTEIN 1"/>
    <property type="match status" value="1"/>
</dbReference>
<evidence type="ECO:0000256" key="8">
    <source>
        <dbReference type="SAM" id="MobiDB-lite"/>
    </source>
</evidence>
<dbReference type="GO" id="GO:0005737">
    <property type="term" value="C:cytoplasm"/>
    <property type="evidence" value="ECO:0000318"/>
    <property type="project" value="GO_Central"/>
</dbReference>
<dbReference type="KEGG" id="tva:4758308"/>
<evidence type="ECO:0000256" key="5">
    <source>
        <dbReference type="ARBA" id="ARBA00023054"/>
    </source>
</evidence>
<keyword evidence="4" id="KW-0963">Cytoplasm</keyword>
<proteinExistence type="inferred from homology"/>
<reference evidence="9" key="1">
    <citation type="submission" date="2006-10" db="EMBL/GenBank/DDBJ databases">
        <authorList>
            <person name="Amadeo P."/>
            <person name="Zhao Q."/>
            <person name="Wortman J."/>
            <person name="Fraser-Liggett C."/>
            <person name="Carlton J."/>
        </authorList>
    </citation>
    <scope>NUCLEOTIDE SEQUENCE</scope>
    <source>
        <strain evidence="9">G3</strain>
    </source>
</reference>
<dbReference type="PANTHER" id="PTHR21635">
    <property type="entry name" value="LEUCINE ZIPPER TRANSCRIPTION FACTOR LIKE"/>
    <property type="match status" value="1"/>
</dbReference>
<evidence type="ECO:0000256" key="7">
    <source>
        <dbReference type="ARBA" id="ARBA00026004"/>
    </source>
</evidence>
<accession>A2F3L9</accession>
<evidence type="ECO:0000256" key="2">
    <source>
        <dbReference type="ARBA" id="ARBA00008868"/>
    </source>
</evidence>
<dbReference type="InterPro" id="IPR026157">
    <property type="entry name" value="LZTFL1"/>
</dbReference>
<dbReference type="SMR" id="A2F3L9"/>